<protein>
    <submittedName>
        <fullName evidence="1">Uncharacterized protein</fullName>
    </submittedName>
</protein>
<sequence length="176" mass="17807">MIVLDLGKSLEIMAVVVDDVAIDPFIFSTCTSKILFQIQDILADSVSSQLTNERHYQLADQKENPKGGQLAPSSADCNASRVGSQCKSNGEAGRRAAVGAGLGGDGAAFDSLGLDNGVLEESGGVPEDEIDGAADVALAVELAGAAGVESVLVGVDDAAVEDGLVGFHAEGYGLAV</sequence>
<dbReference type="EMBL" id="JAGFBR010000017">
    <property type="protein sequence ID" value="KAH0451267.1"/>
    <property type="molecule type" value="Genomic_DNA"/>
</dbReference>
<comment type="caution">
    <text evidence="1">The sequence shown here is derived from an EMBL/GenBank/DDBJ whole genome shotgun (WGS) entry which is preliminary data.</text>
</comment>
<organism evidence="1 2">
    <name type="scientific">Dendrobium chrysotoxum</name>
    <name type="common">Orchid</name>
    <dbReference type="NCBI Taxonomy" id="161865"/>
    <lineage>
        <taxon>Eukaryota</taxon>
        <taxon>Viridiplantae</taxon>
        <taxon>Streptophyta</taxon>
        <taxon>Embryophyta</taxon>
        <taxon>Tracheophyta</taxon>
        <taxon>Spermatophyta</taxon>
        <taxon>Magnoliopsida</taxon>
        <taxon>Liliopsida</taxon>
        <taxon>Asparagales</taxon>
        <taxon>Orchidaceae</taxon>
        <taxon>Epidendroideae</taxon>
        <taxon>Malaxideae</taxon>
        <taxon>Dendrobiinae</taxon>
        <taxon>Dendrobium</taxon>
    </lineage>
</organism>
<reference evidence="1 2" key="1">
    <citation type="journal article" date="2021" name="Hortic Res">
        <title>Chromosome-scale assembly of the Dendrobium chrysotoxum genome enhances the understanding of orchid evolution.</title>
        <authorList>
            <person name="Zhang Y."/>
            <person name="Zhang G.Q."/>
            <person name="Zhang D."/>
            <person name="Liu X.D."/>
            <person name="Xu X.Y."/>
            <person name="Sun W.H."/>
            <person name="Yu X."/>
            <person name="Zhu X."/>
            <person name="Wang Z.W."/>
            <person name="Zhao X."/>
            <person name="Zhong W.Y."/>
            <person name="Chen H."/>
            <person name="Yin W.L."/>
            <person name="Huang T."/>
            <person name="Niu S.C."/>
            <person name="Liu Z.J."/>
        </authorList>
    </citation>
    <scope>NUCLEOTIDE SEQUENCE [LARGE SCALE GENOMIC DNA]</scope>
    <source>
        <strain evidence="1">Lindl</strain>
    </source>
</reference>
<accession>A0AAV7G681</accession>
<gene>
    <name evidence="1" type="ORF">IEQ34_018566</name>
</gene>
<dbReference type="Proteomes" id="UP000775213">
    <property type="component" value="Unassembled WGS sequence"/>
</dbReference>
<evidence type="ECO:0000313" key="2">
    <source>
        <dbReference type="Proteomes" id="UP000775213"/>
    </source>
</evidence>
<evidence type="ECO:0000313" key="1">
    <source>
        <dbReference type="EMBL" id="KAH0451267.1"/>
    </source>
</evidence>
<dbReference type="AlphaFoldDB" id="A0AAV7G681"/>
<proteinExistence type="predicted"/>
<name>A0AAV7G681_DENCH</name>
<keyword evidence="2" id="KW-1185">Reference proteome</keyword>